<dbReference type="GO" id="GO:0061630">
    <property type="term" value="F:ubiquitin protein ligase activity"/>
    <property type="evidence" value="ECO:0007669"/>
    <property type="project" value="TreeGrafter"/>
</dbReference>
<dbReference type="SUPFAM" id="SSF57850">
    <property type="entry name" value="RING/U-box"/>
    <property type="match status" value="1"/>
</dbReference>
<gene>
    <name evidence="8" type="ORF">AV274_2859</name>
</gene>
<dbReference type="InterPro" id="IPR037275">
    <property type="entry name" value="Znf_CTCHY_sf"/>
</dbReference>
<dbReference type="Proteomes" id="UP000078348">
    <property type="component" value="Unassembled WGS sequence"/>
</dbReference>
<keyword evidence="3" id="KW-0862">Zinc</keyword>
<dbReference type="Pfam" id="PF13639">
    <property type="entry name" value="zf-RING_2"/>
    <property type="match status" value="1"/>
</dbReference>
<reference evidence="8 9" key="1">
    <citation type="submission" date="2016-05" db="EMBL/GenBank/DDBJ databases">
        <title>Nuclear genome of Blastocystis sp. subtype 1 NandII.</title>
        <authorList>
            <person name="Gentekaki E."/>
            <person name="Curtis B."/>
            <person name="Stairs C."/>
            <person name="Eme L."/>
            <person name="Herman E."/>
            <person name="Klimes V."/>
            <person name="Arias M.C."/>
            <person name="Elias M."/>
            <person name="Hilliou F."/>
            <person name="Klute M."/>
            <person name="Malik S.-B."/>
            <person name="Pightling A."/>
            <person name="Rachubinski R."/>
            <person name="Salas D."/>
            <person name="Schlacht A."/>
            <person name="Suga H."/>
            <person name="Archibald J."/>
            <person name="Ball S.G."/>
            <person name="Clark G."/>
            <person name="Dacks J."/>
            <person name="Van Der Giezen M."/>
            <person name="Tsaousis A."/>
            <person name="Roger A."/>
        </authorList>
    </citation>
    <scope>NUCLEOTIDE SEQUENCE [LARGE SCALE GENOMIC DNA]</scope>
    <source>
        <strain evidence="9">ATCC 50177 / NandII</strain>
    </source>
</reference>
<dbReference type="GO" id="GO:0008270">
    <property type="term" value="F:zinc ion binding"/>
    <property type="evidence" value="ECO:0007669"/>
    <property type="project" value="UniProtKB-KW"/>
</dbReference>
<dbReference type="PROSITE" id="PS51270">
    <property type="entry name" value="ZF_CTCHY"/>
    <property type="match status" value="1"/>
</dbReference>
<evidence type="ECO:0000256" key="1">
    <source>
        <dbReference type="ARBA" id="ARBA00022723"/>
    </source>
</evidence>
<organism evidence="8 9">
    <name type="scientific">Blastocystis sp. subtype 1 (strain ATCC 50177 / NandII)</name>
    <dbReference type="NCBI Taxonomy" id="478820"/>
    <lineage>
        <taxon>Eukaryota</taxon>
        <taxon>Sar</taxon>
        <taxon>Stramenopiles</taxon>
        <taxon>Bigyra</taxon>
        <taxon>Opalozoa</taxon>
        <taxon>Opalinata</taxon>
        <taxon>Blastocystidae</taxon>
        <taxon>Blastocystis</taxon>
    </lineage>
</organism>
<sequence length="346" mass="40741">MDEIKPEYKAQLEEVYSMSYENEEEKTNKVQETKMNIVRSIMRSDMNETEKNKQMQMVMTFEYMQDTERRRRDSISHYVRNVDVENGSIDASQVTWNDEEHRILGCPHYRRGAKMMCPECHQFFTCRFCHNDACTHSLDRYKVEYMACMYCLRIQKAARSCKYCGKVLGVYYCDMCHFWCDNGGIAQFHCPFCNICRHGKGLGIDSYHCPKCNTCIGASKYDQHVCMENKLDRNCPICGEYLQTSRRRVVFLYCGHAIHCDCCDEYLRNGGYTCPICQKTIADVGKYFSMLDQWVEENPMPEEYRDLTQSIYCNDCEVTSVVPYNFLYHKCPKCKSYNTTVVRDTH</sequence>
<dbReference type="InterPro" id="IPR013083">
    <property type="entry name" value="Znf_RING/FYVE/PHD"/>
</dbReference>
<dbReference type="EMBL" id="LXWW01000141">
    <property type="protein sequence ID" value="OAO15428.1"/>
    <property type="molecule type" value="Genomic_DNA"/>
</dbReference>
<keyword evidence="1" id="KW-0479">Metal-binding</keyword>
<dbReference type="InterPro" id="IPR008913">
    <property type="entry name" value="Znf_CHY"/>
</dbReference>
<keyword evidence="2 4" id="KW-0863">Zinc-finger</keyword>
<evidence type="ECO:0000259" key="7">
    <source>
        <dbReference type="PROSITE" id="PS51270"/>
    </source>
</evidence>
<evidence type="ECO:0000256" key="2">
    <source>
        <dbReference type="ARBA" id="ARBA00022771"/>
    </source>
</evidence>
<dbReference type="GO" id="GO:0005634">
    <property type="term" value="C:nucleus"/>
    <property type="evidence" value="ECO:0007669"/>
    <property type="project" value="TreeGrafter"/>
</dbReference>
<feature type="domain" description="CHY-type" evidence="6">
    <location>
        <begin position="99"/>
        <end position="166"/>
    </location>
</feature>
<dbReference type="GO" id="GO:0016567">
    <property type="term" value="P:protein ubiquitination"/>
    <property type="evidence" value="ECO:0007669"/>
    <property type="project" value="TreeGrafter"/>
</dbReference>
<dbReference type="Pfam" id="PF14599">
    <property type="entry name" value="zinc_ribbon_6"/>
    <property type="match status" value="1"/>
</dbReference>
<evidence type="ECO:0000313" key="9">
    <source>
        <dbReference type="Proteomes" id="UP000078348"/>
    </source>
</evidence>
<dbReference type="GO" id="GO:0006511">
    <property type="term" value="P:ubiquitin-dependent protein catabolic process"/>
    <property type="evidence" value="ECO:0007669"/>
    <property type="project" value="TreeGrafter"/>
</dbReference>
<dbReference type="OrthoDB" id="411372at2759"/>
<dbReference type="InterPro" id="IPR001841">
    <property type="entry name" value="Znf_RING"/>
</dbReference>
<dbReference type="InterPro" id="IPR039512">
    <property type="entry name" value="RCHY1_zinc-ribbon"/>
</dbReference>
<dbReference type="PANTHER" id="PTHR21319">
    <property type="entry name" value="RING FINGER AND CHY ZINC FINGER DOMAIN-CONTAINING PROTEIN 1"/>
    <property type="match status" value="1"/>
</dbReference>
<feature type="domain" description="RING-type" evidence="5">
    <location>
        <begin position="235"/>
        <end position="278"/>
    </location>
</feature>
<proteinExistence type="predicted"/>
<evidence type="ECO:0000313" key="8">
    <source>
        <dbReference type="EMBL" id="OAO15428.1"/>
    </source>
</evidence>
<accession>A0A196SEJ9</accession>
<dbReference type="AlphaFoldDB" id="A0A196SEJ9"/>
<evidence type="ECO:0000256" key="4">
    <source>
        <dbReference type="PROSITE-ProRule" id="PRU00601"/>
    </source>
</evidence>
<keyword evidence="9" id="KW-1185">Reference proteome</keyword>
<name>A0A196SEJ9_BLAHN</name>
<feature type="domain" description="CTCHY-type" evidence="7">
    <location>
        <begin position="168"/>
        <end position="234"/>
    </location>
</feature>
<dbReference type="InterPro" id="IPR037274">
    <property type="entry name" value="Znf_CHY_sf"/>
</dbReference>
<dbReference type="Pfam" id="PF05495">
    <property type="entry name" value="zf-CHY"/>
    <property type="match status" value="1"/>
</dbReference>
<dbReference type="SUPFAM" id="SSF161219">
    <property type="entry name" value="CHY zinc finger-like"/>
    <property type="match status" value="1"/>
</dbReference>
<dbReference type="InterPro" id="IPR017921">
    <property type="entry name" value="Znf_CTCHY"/>
</dbReference>
<dbReference type="PROSITE" id="PS50089">
    <property type="entry name" value="ZF_RING_2"/>
    <property type="match status" value="1"/>
</dbReference>
<comment type="caution">
    <text evidence="8">The sequence shown here is derived from an EMBL/GenBank/DDBJ whole genome shotgun (WGS) entry which is preliminary data.</text>
</comment>
<dbReference type="CDD" id="cd16464">
    <property type="entry name" value="RING-H2_Pirh2-like"/>
    <property type="match status" value="1"/>
</dbReference>
<dbReference type="Gene3D" id="3.30.40.10">
    <property type="entry name" value="Zinc/RING finger domain, C3HC4 (zinc finger)"/>
    <property type="match status" value="1"/>
</dbReference>
<dbReference type="PROSITE" id="PS51266">
    <property type="entry name" value="ZF_CHY"/>
    <property type="match status" value="1"/>
</dbReference>
<protein>
    <submittedName>
        <fullName evidence="8">Zinc finger protein</fullName>
    </submittedName>
</protein>
<evidence type="ECO:0000256" key="3">
    <source>
        <dbReference type="ARBA" id="ARBA00022833"/>
    </source>
</evidence>
<evidence type="ECO:0000259" key="6">
    <source>
        <dbReference type="PROSITE" id="PS51266"/>
    </source>
</evidence>
<dbReference type="STRING" id="478820.A0A196SEJ9"/>
<dbReference type="PANTHER" id="PTHR21319:SF0">
    <property type="entry name" value="AND RING FINGER DOMAIN PROTEIN, PUTATIVE (AFU_ORTHOLOGUE AFUA_1G08900)-RELATED"/>
    <property type="match status" value="1"/>
</dbReference>
<dbReference type="Gene3D" id="2.20.28.10">
    <property type="match status" value="1"/>
</dbReference>
<dbReference type="SUPFAM" id="SSF161245">
    <property type="entry name" value="Zinc hairpin stack"/>
    <property type="match status" value="1"/>
</dbReference>
<dbReference type="SMART" id="SM00184">
    <property type="entry name" value="RING"/>
    <property type="match status" value="1"/>
</dbReference>
<evidence type="ECO:0000259" key="5">
    <source>
        <dbReference type="PROSITE" id="PS50089"/>
    </source>
</evidence>